<evidence type="ECO:0000313" key="7">
    <source>
        <dbReference type="EMBL" id="SVB65464.1"/>
    </source>
</evidence>
<keyword evidence="3 6" id="KW-0812">Transmembrane</keyword>
<feature type="transmembrane region" description="Helical" evidence="6">
    <location>
        <begin position="91"/>
        <end position="113"/>
    </location>
</feature>
<organism evidence="7">
    <name type="scientific">marine metagenome</name>
    <dbReference type="NCBI Taxonomy" id="408172"/>
    <lineage>
        <taxon>unclassified sequences</taxon>
        <taxon>metagenomes</taxon>
        <taxon>ecological metagenomes</taxon>
    </lineage>
</organism>
<comment type="similarity">
    <text evidence="2">Belongs to the multi antimicrobial extrusion (MATE) (TC 2.A.66.1) family.</text>
</comment>
<keyword evidence="4 6" id="KW-1133">Transmembrane helix</keyword>
<dbReference type="GO" id="GO:0042910">
    <property type="term" value="F:xenobiotic transmembrane transporter activity"/>
    <property type="evidence" value="ECO:0007669"/>
    <property type="project" value="InterPro"/>
</dbReference>
<dbReference type="GO" id="GO:0005886">
    <property type="term" value="C:plasma membrane"/>
    <property type="evidence" value="ECO:0007669"/>
    <property type="project" value="TreeGrafter"/>
</dbReference>
<feature type="transmembrane region" description="Helical" evidence="6">
    <location>
        <begin position="133"/>
        <end position="156"/>
    </location>
</feature>
<feature type="transmembrane region" description="Helical" evidence="6">
    <location>
        <begin position="270"/>
        <end position="292"/>
    </location>
</feature>
<keyword evidence="5 6" id="KW-0472">Membrane</keyword>
<feature type="transmembrane region" description="Helical" evidence="6">
    <location>
        <begin position="48"/>
        <end position="70"/>
    </location>
</feature>
<feature type="non-terminal residue" evidence="7">
    <location>
        <position position="380"/>
    </location>
</feature>
<dbReference type="Pfam" id="PF01554">
    <property type="entry name" value="MatE"/>
    <property type="match status" value="2"/>
</dbReference>
<comment type="subcellular location">
    <subcellularLocation>
        <location evidence="1">Membrane</location>
        <topology evidence="1">Multi-pass membrane protein</topology>
    </subcellularLocation>
</comment>
<proteinExistence type="inferred from homology"/>
<feature type="transmembrane region" description="Helical" evidence="6">
    <location>
        <begin position="163"/>
        <end position="186"/>
    </location>
</feature>
<evidence type="ECO:0000256" key="1">
    <source>
        <dbReference type="ARBA" id="ARBA00004141"/>
    </source>
</evidence>
<protein>
    <recommendedName>
        <fullName evidence="8">Polysaccharide biosynthesis protein C-terminal domain-containing protein</fullName>
    </recommendedName>
</protein>
<evidence type="ECO:0000256" key="4">
    <source>
        <dbReference type="ARBA" id="ARBA00022989"/>
    </source>
</evidence>
<dbReference type="InterPro" id="IPR044644">
    <property type="entry name" value="DinF-like"/>
</dbReference>
<dbReference type="PANTHER" id="PTHR42893">
    <property type="entry name" value="PROTEIN DETOXIFICATION 44, CHLOROPLASTIC-RELATED"/>
    <property type="match status" value="1"/>
</dbReference>
<gene>
    <name evidence="7" type="ORF">METZ01_LOCUS218318</name>
</gene>
<sequence>MFAKFIELPAHKKVLTIALPLILSNLTAPLLGLVDTAVIGHIGEAKFLGAITAGTWIFSFLYGNFIFLRMGTTGLASQAFGSKNFNELINIILRSLIIGLMFGVLILFMRNLIMPLMNPLLNLSEEVSAPASIYISIRALSAPAALMNFGVTGWLIAMQKTRIVLLLAFIVNGLNAILDVVFVIVFDMEVKGVAIGTLISEWIACLIGLVVVFSSIKGINSKISLSRIFQKGSFVLLFNVNLDIFLRTLSLTISHLWFISRSSTIGDLQLAVNGVLLNFHIFTAFFIDGFAFTAETLVGESKGARDFKLFRQYVIASTFWCLLVGVFCAFIFSIFGSAMVGVLTDISAVKEHASKYLIWIVILPVISSVSYQLDGIFLGA</sequence>
<evidence type="ECO:0008006" key="8">
    <source>
        <dbReference type="Google" id="ProtNLM"/>
    </source>
</evidence>
<feature type="transmembrane region" description="Helical" evidence="6">
    <location>
        <begin position="192"/>
        <end position="213"/>
    </location>
</feature>
<dbReference type="GO" id="GO:0015297">
    <property type="term" value="F:antiporter activity"/>
    <property type="evidence" value="ECO:0007669"/>
    <property type="project" value="InterPro"/>
</dbReference>
<dbReference type="InterPro" id="IPR002528">
    <property type="entry name" value="MATE_fam"/>
</dbReference>
<evidence type="ECO:0000256" key="6">
    <source>
        <dbReference type="SAM" id="Phobius"/>
    </source>
</evidence>
<feature type="transmembrane region" description="Helical" evidence="6">
    <location>
        <begin position="234"/>
        <end position="258"/>
    </location>
</feature>
<evidence type="ECO:0000256" key="3">
    <source>
        <dbReference type="ARBA" id="ARBA00022692"/>
    </source>
</evidence>
<dbReference type="CDD" id="cd13136">
    <property type="entry name" value="MATE_DinF_like"/>
    <property type="match status" value="1"/>
</dbReference>
<reference evidence="7" key="1">
    <citation type="submission" date="2018-05" db="EMBL/GenBank/DDBJ databases">
        <authorList>
            <person name="Lanie J.A."/>
            <person name="Ng W.-L."/>
            <person name="Kazmierczak K.M."/>
            <person name="Andrzejewski T.M."/>
            <person name="Davidsen T.M."/>
            <person name="Wayne K.J."/>
            <person name="Tettelin H."/>
            <person name="Glass J.I."/>
            <person name="Rusch D."/>
            <person name="Podicherti R."/>
            <person name="Tsui H.-C.T."/>
            <person name="Winkler M.E."/>
        </authorList>
    </citation>
    <scope>NUCLEOTIDE SEQUENCE</scope>
</reference>
<name>A0A382FSW5_9ZZZZ</name>
<dbReference type="NCBIfam" id="TIGR00797">
    <property type="entry name" value="matE"/>
    <property type="match status" value="1"/>
</dbReference>
<evidence type="ECO:0000256" key="5">
    <source>
        <dbReference type="ARBA" id="ARBA00023136"/>
    </source>
</evidence>
<evidence type="ECO:0000256" key="2">
    <source>
        <dbReference type="ARBA" id="ARBA00010199"/>
    </source>
</evidence>
<feature type="transmembrane region" description="Helical" evidence="6">
    <location>
        <begin position="313"/>
        <end position="336"/>
    </location>
</feature>
<accession>A0A382FSW5</accession>
<feature type="transmembrane region" description="Helical" evidence="6">
    <location>
        <begin position="356"/>
        <end position="378"/>
    </location>
</feature>
<dbReference type="PANTHER" id="PTHR42893:SF46">
    <property type="entry name" value="PROTEIN DETOXIFICATION 44, CHLOROPLASTIC"/>
    <property type="match status" value="1"/>
</dbReference>
<dbReference type="EMBL" id="UINC01051375">
    <property type="protein sequence ID" value="SVB65464.1"/>
    <property type="molecule type" value="Genomic_DNA"/>
</dbReference>
<dbReference type="AlphaFoldDB" id="A0A382FSW5"/>